<dbReference type="OrthoDB" id="250175at2759"/>
<protein>
    <submittedName>
        <fullName evidence="1">Uncharacterized protein</fullName>
    </submittedName>
</protein>
<reference evidence="1 2" key="1">
    <citation type="submission" date="2018-02" db="EMBL/GenBank/DDBJ databases">
        <title>The genomes of Aspergillus section Nigri reveals drivers in fungal speciation.</title>
        <authorList>
            <consortium name="DOE Joint Genome Institute"/>
            <person name="Vesth T.C."/>
            <person name="Nybo J."/>
            <person name="Theobald S."/>
            <person name="Brandl J."/>
            <person name="Frisvad J.C."/>
            <person name="Nielsen K.F."/>
            <person name="Lyhne E.K."/>
            <person name="Kogle M.E."/>
            <person name="Kuo A."/>
            <person name="Riley R."/>
            <person name="Clum A."/>
            <person name="Nolan M."/>
            <person name="Lipzen A."/>
            <person name="Salamov A."/>
            <person name="Henrissat B."/>
            <person name="Wiebenga A."/>
            <person name="De vries R.P."/>
            <person name="Grigoriev I.V."/>
            <person name="Mortensen U.H."/>
            <person name="Andersen M.R."/>
            <person name="Baker S.E."/>
        </authorList>
    </citation>
    <scope>NUCLEOTIDE SEQUENCE [LARGE SCALE GENOMIC DNA]</scope>
    <source>
        <strain evidence="1 2">CBS 121057</strain>
    </source>
</reference>
<keyword evidence="2" id="KW-1185">Reference proteome</keyword>
<evidence type="ECO:0000313" key="1">
    <source>
        <dbReference type="EMBL" id="PYI08125.1"/>
    </source>
</evidence>
<accession>A0A319EKE5</accession>
<dbReference type="EMBL" id="KZ826337">
    <property type="protein sequence ID" value="PYI08125.1"/>
    <property type="molecule type" value="Genomic_DNA"/>
</dbReference>
<sequence length="504" mass="57378">MSLGRNSSLLRQCRIHCRPETIPWPGIYPPPTHPIRHPGPACWKVQSFHTTSSNNAARSPIARQALSKRRRPAFTREWIFSGIVGGDLSKSLQRLEMTADHHYEKWKESSGFNGSYESGKVSLEVYKRVAKILLQTAFSEPPSAHAIRSISADVEKIWNIATCLIDPANEALYHWLTSACALAGATTPTLLVANSYVMHQPAGQYPLRTQFLDQVETMALRDHEPRAMLLHSYILMRRGGHKDAMPLMDRLMTTIYPSTRVEGAETPLYFHDLPSLWEVYMKLQDKVKEQGIDWGLSKEELCRLLGVEYQEPQALACYASMMFRKGDLESYELYMNQAATAGFREAHHALASFYYLTARGRFPRRGDKQVVQPAEGTIHAEPRKEGRLASIYSSVVLGLPSYKYYNDLALEWFELGMNARDDRSALVLAFQNRKSGHFELAETCYQSLKLSPRQVVDKATADELALHWTDPNYEFELPECLLQVEFDIDHIRWGGSVERTVHVK</sequence>
<dbReference type="Proteomes" id="UP000248423">
    <property type="component" value="Unassembled WGS sequence"/>
</dbReference>
<dbReference type="VEuPathDB" id="FungiDB:BO78DRAFT_80862"/>
<organism evidence="1 2">
    <name type="scientific">Aspergillus sclerotiicarbonarius (strain CBS 121057 / IBT 28362)</name>
    <dbReference type="NCBI Taxonomy" id="1448318"/>
    <lineage>
        <taxon>Eukaryota</taxon>
        <taxon>Fungi</taxon>
        <taxon>Dikarya</taxon>
        <taxon>Ascomycota</taxon>
        <taxon>Pezizomycotina</taxon>
        <taxon>Eurotiomycetes</taxon>
        <taxon>Eurotiomycetidae</taxon>
        <taxon>Eurotiales</taxon>
        <taxon>Aspergillaceae</taxon>
        <taxon>Aspergillus</taxon>
        <taxon>Aspergillus subgen. Circumdati</taxon>
    </lineage>
</organism>
<gene>
    <name evidence="1" type="ORF">BO78DRAFT_80862</name>
</gene>
<dbReference type="STRING" id="1448318.A0A319EKE5"/>
<proteinExistence type="predicted"/>
<dbReference type="AlphaFoldDB" id="A0A319EKE5"/>
<evidence type="ECO:0000313" key="2">
    <source>
        <dbReference type="Proteomes" id="UP000248423"/>
    </source>
</evidence>
<name>A0A319EKE5_ASPSB</name>